<dbReference type="GO" id="GO:1990714">
    <property type="term" value="F:hydroxyproline O-galactosyltransferase activity"/>
    <property type="evidence" value="ECO:0007669"/>
    <property type="project" value="TreeGrafter"/>
</dbReference>
<evidence type="ECO:0000256" key="2">
    <source>
        <dbReference type="ARBA" id="ARBA00004323"/>
    </source>
</evidence>
<protein>
    <recommendedName>
        <fullName evidence="13">Hexosyltransferase</fullName>
        <ecNumber evidence="13">2.4.1.-</ecNumber>
    </recommendedName>
</protein>
<sequence>MEPPKSLPLLHEKRDSAFLARKRNGNAFPKRKNRAPKEDGSLPEQIGHKSNTPKPNRASSVSNRCKSRTNRSSGGLSKSGEVDRSAYRKDHMQNPRKEVNAVLKKEAAYFGDIVILPFMDRYELVVLKTIAICEYGVQNVTAARIMKCDDDTFVRVDTVLKEIEGVPPKRSLYMGNLNLLHRPLRSGKWAVTYEEWPEEVYPPYANGPGYVISNDIAKFVVSQHVNRRLRLFKMEDVSMGMWVEQFNSSMPVQYSHNWKFCQYGCMEDYYTAHYQSPRQMICLWDNLARGRAHCCNFR</sequence>
<feature type="region of interest" description="Disordered" evidence="14">
    <location>
        <begin position="1"/>
        <end position="93"/>
    </location>
</feature>
<comment type="subcellular location">
    <subcellularLocation>
        <location evidence="2 13">Golgi apparatus membrane</location>
        <topology evidence="2 13">Single-pass type II membrane protein</topology>
    </subcellularLocation>
</comment>
<dbReference type="EMBL" id="BJWL01000409">
    <property type="protein sequence ID" value="GFS42953.1"/>
    <property type="molecule type" value="Genomic_DNA"/>
</dbReference>
<evidence type="ECO:0000256" key="1">
    <source>
        <dbReference type="ARBA" id="ARBA00001936"/>
    </source>
</evidence>
<evidence type="ECO:0000256" key="10">
    <source>
        <dbReference type="ARBA" id="ARBA00023034"/>
    </source>
</evidence>
<evidence type="ECO:0000256" key="12">
    <source>
        <dbReference type="ARBA" id="ARBA00023211"/>
    </source>
</evidence>
<keyword evidence="12 13" id="KW-0464">Manganese</keyword>
<gene>
    <name evidence="15" type="ORF">Acr_00g0082780</name>
</gene>
<dbReference type="UniPathway" id="UPA00378"/>
<evidence type="ECO:0000313" key="15">
    <source>
        <dbReference type="EMBL" id="GFS42953.1"/>
    </source>
</evidence>
<dbReference type="OrthoDB" id="2139606at2759"/>
<name>A0A7J0DUP4_9ERIC</name>
<dbReference type="Pfam" id="PF01762">
    <property type="entry name" value="Galactosyl_T"/>
    <property type="match status" value="1"/>
</dbReference>
<evidence type="ECO:0000256" key="8">
    <source>
        <dbReference type="ARBA" id="ARBA00022968"/>
    </source>
</evidence>
<comment type="cofactor">
    <cofactor evidence="1 13">
        <name>Mn(2+)</name>
        <dbReference type="ChEBI" id="CHEBI:29035"/>
    </cofactor>
</comment>
<evidence type="ECO:0000256" key="13">
    <source>
        <dbReference type="RuleBase" id="RU363063"/>
    </source>
</evidence>
<evidence type="ECO:0000256" key="11">
    <source>
        <dbReference type="ARBA" id="ARBA00023136"/>
    </source>
</evidence>
<evidence type="ECO:0000256" key="5">
    <source>
        <dbReference type="ARBA" id="ARBA00022676"/>
    </source>
</evidence>
<dbReference type="GO" id="GO:0000139">
    <property type="term" value="C:Golgi membrane"/>
    <property type="evidence" value="ECO:0007669"/>
    <property type="project" value="UniProtKB-SubCell"/>
</dbReference>
<evidence type="ECO:0000256" key="4">
    <source>
        <dbReference type="ARBA" id="ARBA00008661"/>
    </source>
</evidence>
<keyword evidence="7" id="KW-0812">Transmembrane</keyword>
<keyword evidence="11" id="KW-0472">Membrane</keyword>
<comment type="pathway">
    <text evidence="3">Protein modification; protein glycosylation.</text>
</comment>
<dbReference type="InterPro" id="IPR002659">
    <property type="entry name" value="Glyco_trans_31"/>
</dbReference>
<organism evidence="15 16">
    <name type="scientific">Actinidia rufa</name>
    <dbReference type="NCBI Taxonomy" id="165716"/>
    <lineage>
        <taxon>Eukaryota</taxon>
        <taxon>Viridiplantae</taxon>
        <taxon>Streptophyta</taxon>
        <taxon>Embryophyta</taxon>
        <taxon>Tracheophyta</taxon>
        <taxon>Spermatophyta</taxon>
        <taxon>Magnoliopsida</taxon>
        <taxon>eudicotyledons</taxon>
        <taxon>Gunneridae</taxon>
        <taxon>Pentapetalae</taxon>
        <taxon>asterids</taxon>
        <taxon>Ericales</taxon>
        <taxon>Actinidiaceae</taxon>
        <taxon>Actinidia</taxon>
    </lineage>
</organism>
<dbReference type="AlphaFoldDB" id="A0A7J0DUP4"/>
<evidence type="ECO:0000256" key="3">
    <source>
        <dbReference type="ARBA" id="ARBA00004922"/>
    </source>
</evidence>
<dbReference type="PANTHER" id="PTHR11214:SF212">
    <property type="entry name" value="HYDROXYPROLINE O-GALACTOSYLTRANSFERASE GALT2"/>
    <property type="match status" value="1"/>
</dbReference>
<accession>A0A7J0DUP4</accession>
<feature type="compositionally biased region" description="Basic residues" evidence="14">
    <location>
        <begin position="20"/>
        <end position="34"/>
    </location>
</feature>
<dbReference type="Gene3D" id="3.90.550.50">
    <property type="match status" value="1"/>
</dbReference>
<evidence type="ECO:0000313" key="16">
    <source>
        <dbReference type="Proteomes" id="UP000585474"/>
    </source>
</evidence>
<keyword evidence="9" id="KW-1133">Transmembrane helix</keyword>
<dbReference type="EC" id="2.4.1.-" evidence="13"/>
<keyword evidence="8" id="KW-0735">Signal-anchor</keyword>
<dbReference type="PANTHER" id="PTHR11214">
    <property type="entry name" value="BETA-1,3-N-ACETYLGLUCOSAMINYLTRANSFERASE"/>
    <property type="match status" value="1"/>
</dbReference>
<evidence type="ECO:0000256" key="14">
    <source>
        <dbReference type="SAM" id="MobiDB-lite"/>
    </source>
</evidence>
<dbReference type="Proteomes" id="UP000585474">
    <property type="component" value="Unassembled WGS sequence"/>
</dbReference>
<proteinExistence type="inferred from homology"/>
<comment type="similarity">
    <text evidence="4 13">Belongs to the glycosyltransferase 31 family.</text>
</comment>
<feature type="compositionally biased region" description="Basic and acidic residues" evidence="14">
    <location>
        <begin position="80"/>
        <end position="93"/>
    </location>
</feature>
<keyword evidence="10 13" id="KW-0333">Golgi apparatus</keyword>
<keyword evidence="5 13" id="KW-0328">Glycosyltransferase</keyword>
<reference evidence="16" key="1">
    <citation type="submission" date="2019-07" db="EMBL/GenBank/DDBJ databases">
        <title>De Novo Assembly of kiwifruit Actinidia rufa.</title>
        <authorList>
            <person name="Sugita-Konishi S."/>
            <person name="Sato K."/>
            <person name="Mori E."/>
            <person name="Abe Y."/>
            <person name="Kisaki G."/>
            <person name="Hamano K."/>
            <person name="Suezawa K."/>
            <person name="Otani M."/>
            <person name="Fukuda T."/>
            <person name="Manabe T."/>
            <person name="Gomi K."/>
            <person name="Tabuchi M."/>
            <person name="Akimitsu K."/>
            <person name="Kataoka I."/>
        </authorList>
    </citation>
    <scope>NUCLEOTIDE SEQUENCE [LARGE SCALE GENOMIC DNA]</scope>
    <source>
        <strain evidence="16">cv. Fuchu</strain>
    </source>
</reference>
<evidence type="ECO:0000256" key="7">
    <source>
        <dbReference type="ARBA" id="ARBA00022692"/>
    </source>
</evidence>
<feature type="compositionally biased region" description="Polar residues" evidence="14">
    <location>
        <begin position="48"/>
        <end position="76"/>
    </location>
</feature>
<comment type="caution">
    <text evidence="15">The sequence shown here is derived from an EMBL/GenBank/DDBJ whole genome shotgun (WGS) entry which is preliminary data.</text>
</comment>
<keyword evidence="6 15" id="KW-0808">Transferase</keyword>
<keyword evidence="16" id="KW-1185">Reference proteome</keyword>
<evidence type="ECO:0000256" key="9">
    <source>
        <dbReference type="ARBA" id="ARBA00022989"/>
    </source>
</evidence>
<evidence type="ECO:0000256" key="6">
    <source>
        <dbReference type="ARBA" id="ARBA00022679"/>
    </source>
</evidence>